<protein>
    <submittedName>
        <fullName evidence="1">Uncharacterized protein</fullName>
    </submittedName>
</protein>
<sequence length="367" mass="40903">MVISSGIESLNGRPATCNLNISFIIGPLHTSPGLLASSITENDLRSFRDGYALTFMEGEGFHKWLGSLGRSWNYRCEDVADCLQVDSKHSAVLVELAVISINAAFLLRGSFLTGDQNLKQAGCDGKMIPLQLSSIVNYQAYRDELKKGLALAPQPKMLPRMKFTWSSPHDPAQSRACKAPRHHARDHIHIVMETKVETKVETASGATLDLHREGDKVLEAFNSDGYVIFKGAAETDSMEEAIDNRPVRHFLAATGSDFRCIKCRHIVNSVIEKSAIDRSPQWEMLSEKVEVIAVTCFHLLGDDSSCWEWEYDTGGRGKALGRTKAVSASGRDVIMCNGWLANRFPKSKGKKIDLYQLNYLRTNYNWM</sequence>
<organism evidence="1 2">
    <name type="scientific">Ajellomyces dermatitidis (strain ER-3 / ATCC MYA-2586)</name>
    <name type="common">Blastomyces dermatitidis</name>
    <dbReference type="NCBI Taxonomy" id="559297"/>
    <lineage>
        <taxon>Eukaryota</taxon>
        <taxon>Fungi</taxon>
        <taxon>Dikarya</taxon>
        <taxon>Ascomycota</taxon>
        <taxon>Pezizomycotina</taxon>
        <taxon>Eurotiomycetes</taxon>
        <taxon>Eurotiomycetidae</taxon>
        <taxon>Onygenales</taxon>
        <taxon>Ajellomycetaceae</taxon>
        <taxon>Blastomyces</taxon>
    </lineage>
</organism>
<accession>A0ABX2VPQ1</accession>
<keyword evidence="2" id="KW-1185">Reference proteome</keyword>
<evidence type="ECO:0000313" key="2">
    <source>
        <dbReference type="Proteomes" id="UP000002039"/>
    </source>
</evidence>
<proteinExistence type="predicted"/>
<dbReference type="RefSeq" id="XP_045278983.1">
    <property type="nucleotide sequence ID" value="XM_045425316.1"/>
</dbReference>
<dbReference type="GeneID" id="69030933"/>
<dbReference type="EMBL" id="EQ999973">
    <property type="protein sequence ID" value="OAS99255.1"/>
    <property type="molecule type" value="Genomic_DNA"/>
</dbReference>
<name>A0ABX2VPQ1_AJEDR</name>
<evidence type="ECO:0000313" key="1">
    <source>
        <dbReference type="EMBL" id="OAS99255.1"/>
    </source>
</evidence>
<gene>
    <name evidence="1" type="ORF">BDCG_16041</name>
</gene>
<dbReference type="Proteomes" id="UP000002039">
    <property type="component" value="Unassembled WGS sequence"/>
</dbReference>
<reference evidence="2" key="1">
    <citation type="journal article" date="2015" name="PLoS Genet.">
        <title>The dynamic genome and transcriptome of the human fungal pathogen Blastomyces and close relative Emmonsia.</title>
        <authorList>
            <person name="Munoz J.F."/>
            <person name="Gauthier G.M."/>
            <person name="Desjardins C.A."/>
            <person name="Gallo J.E."/>
            <person name="Holder J."/>
            <person name="Sullivan T.D."/>
            <person name="Marty A.J."/>
            <person name="Carmen J.C."/>
            <person name="Chen Z."/>
            <person name="Ding L."/>
            <person name="Gujja S."/>
            <person name="Magrini V."/>
            <person name="Misas E."/>
            <person name="Mitreva M."/>
            <person name="Priest M."/>
            <person name="Saif S."/>
            <person name="Whiston E.A."/>
            <person name="Young S."/>
            <person name="Zeng Q."/>
            <person name="Goldman W.E."/>
            <person name="Mardis E.R."/>
            <person name="Taylor J.W."/>
            <person name="McEwen J.G."/>
            <person name="Clay O.K."/>
            <person name="Klein B.S."/>
            <person name="Cuomo C.A."/>
        </authorList>
    </citation>
    <scope>NUCLEOTIDE SEQUENCE [LARGE SCALE GENOMIC DNA]</scope>
    <source>
        <strain evidence="2">ER-3 / ATCC MYA-2586</strain>
    </source>
</reference>